<proteinExistence type="predicted"/>
<comment type="caution">
    <text evidence="4">The sequence shown here is derived from an EMBL/GenBank/DDBJ whole genome shotgun (WGS) entry which is preliminary data.</text>
</comment>
<dbReference type="PROSITE" id="PS51450">
    <property type="entry name" value="LRR"/>
    <property type="match status" value="1"/>
</dbReference>
<dbReference type="Pfam" id="PF00560">
    <property type="entry name" value="LRR_1"/>
    <property type="match status" value="1"/>
</dbReference>
<evidence type="ECO:0000313" key="5">
    <source>
        <dbReference type="Proteomes" id="UP000669133"/>
    </source>
</evidence>
<feature type="domain" description="F-box" evidence="3">
    <location>
        <begin position="8"/>
        <end position="34"/>
    </location>
</feature>
<organism evidence="4 5">
    <name type="scientific">Candida metapsilosis</name>
    <dbReference type="NCBI Taxonomy" id="273372"/>
    <lineage>
        <taxon>Eukaryota</taxon>
        <taxon>Fungi</taxon>
        <taxon>Dikarya</taxon>
        <taxon>Ascomycota</taxon>
        <taxon>Saccharomycotina</taxon>
        <taxon>Pichiomycetes</taxon>
        <taxon>Debaryomycetaceae</taxon>
        <taxon>Candida/Lodderomyces clade</taxon>
        <taxon>Candida</taxon>
    </lineage>
</organism>
<dbReference type="OrthoDB" id="4073735at2759"/>
<dbReference type="InterPro" id="IPR032675">
    <property type="entry name" value="LRR_dom_sf"/>
</dbReference>
<dbReference type="AlphaFoldDB" id="A0A8H7ZC60"/>
<evidence type="ECO:0000256" key="1">
    <source>
        <dbReference type="ARBA" id="ARBA00022614"/>
    </source>
</evidence>
<dbReference type="InterPro" id="IPR001810">
    <property type="entry name" value="F-box_dom"/>
</dbReference>
<evidence type="ECO:0000256" key="2">
    <source>
        <dbReference type="ARBA" id="ARBA00022737"/>
    </source>
</evidence>
<accession>A0A8H7ZC60</accession>
<sequence length="814" mass="92427">MDLSNALRVSLDSLPLDVLKQIFSNLEIGDVTSLLEKDRSFLQHNPKVKCTIDEMITNSCHIQLHHKSKASFLDDLYFLKERSAPVRSCVGTSQQFVTVHNYCAYEHIRTTFSIVYDFNHSVDIFEFKQLMKSLHPVKGFKYAVEIAFTSKCRYKVNMDQFHTTLASLKDNIESLVIDNNGESTKVMGKLNLSYFPNLKILHLKKVSFVGKLAECRKLCQFTYVPPTQSEVFDLGQLPSSLKKLELAHCLQLIWPNKEWNDCPLLESLQLEYTPSARQSKLPEGVANIVKHMTCKETTVFKFEGNDRDDGYSKDLWKVLDVAAQKKGFALESMTVELVIMSPLKTYPLTDLDIIAIANPQVLSSFKFPSTLKSLRIAWVVESDTTDLFKSLPTGLQSLNLRGSKVDWRNSDLNFAKFANLKELVLSRTNLGKYFRSLVLPESIELLKLDNNALGSIDRIHFPNKLKFLSISMNGIGKLCNPDFPSSLKELNISSNKLKELDISTNKYGDAMSTEVLYLKGNKCEINDLSWSKFPQNLKALSFEDYKTAHSIYNFGNTLEYLRMTETDLVELNTMSFGNFATIKYLYLPQCNMKELNIDIPETVVELDLSANGLREFPVQLGKLRNMRVLDMSYNSISELKIEFEYNTIEVLNLENNSIADVELRFPPTVTNLKQLDLSNNSLKELSMKSIGQTGKTLHDNLHEIVLSGNGKSLKTNIDGLIAELPKSCECLWLDTFKDSENTEIEVYNDYASNELPASLIQNKDVSTYRMIFGGNVRMGFSPEKNDMTNVKKMQPAFFTPGGAPVFVTDKNIRF</sequence>
<dbReference type="EMBL" id="JAEOAQ010000003">
    <property type="protein sequence ID" value="KAG5419157.1"/>
    <property type="molecule type" value="Genomic_DNA"/>
</dbReference>
<keyword evidence="1" id="KW-0433">Leucine-rich repeat</keyword>
<dbReference type="InterPro" id="IPR050333">
    <property type="entry name" value="SLRP"/>
</dbReference>
<evidence type="ECO:0000313" key="4">
    <source>
        <dbReference type="EMBL" id="KAG5419157.1"/>
    </source>
</evidence>
<evidence type="ECO:0000259" key="3">
    <source>
        <dbReference type="PROSITE" id="PS50181"/>
    </source>
</evidence>
<dbReference type="Gene3D" id="3.80.10.10">
    <property type="entry name" value="Ribonuclease Inhibitor"/>
    <property type="match status" value="3"/>
</dbReference>
<reference evidence="4 5" key="1">
    <citation type="submission" date="2020-12" db="EMBL/GenBank/DDBJ databases">
        <title>Effect of drift, selection, and recombination on the evolution of hybrid genomes in Candida yeast pathogens.</title>
        <authorList>
            <person name="Mixao V."/>
            <person name="Ksiezopolska E."/>
            <person name="Saus E."/>
            <person name="Boekhout T."/>
            <person name="Gacser A."/>
            <person name="Gabaldon T."/>
        </authorList>
    </citation>
    <scope>NUCLEOTIDE SEQUENCE [LARGE SCALE GENOMIC DNA]</scope>
    <source>
        <strain evidence="4 5">BP57</strain>
    </source>
</reference>
<dbReference type="RefSeq" id="XP_067548273.1">
    <property type="nucleotide sequence ID" value="XM_067691833.1"/>
</dbReference>
<keyword evidence="2" id="KW-0677">Repeat</keyword>
<gene>
    <name evidence="4" type="ORF">I9W82_002924</name>
</gene>
<name>A0A8H7ZC60_9ASCO</name>
<dbReference type="PANTHER" id="PTHR45712">
    <property type="entry name" value="AGAP008170-PA"/>
    <property type="match status" value="1"/>
</dbReference>
<keyword evidence="5" id="KW-1185">Reference proteome</keyword>
<dbReference type="SUPFAM" id="SSF52047">
    <property type="entry name" value="RNI-like"/>
    <property type="match status" value="2"/>
</dbReference>
<dbReference type="PROSITE" id="PS50181">
    <property type="entry name" value="FBOX"/>
    <property type="match status" value="1"/>
</dbReference>
<dbReference type="GeneID" id="93651553"/>
<dbReference type="InterPro" id="IPR001611">
    <property type="entry name" value="Leu-rich_rpt"/>
</dbReference>
<dbReference type="Proteomes" id="UP000669133">
    <property type="component" value="Unassembled WGS sequence"/>
</dbReference>
<dbReference type="SMART" id="SM00364">
    <property type="entry name" value="LRR_BAC"/>
    <property type="match status" value="3"/>
</dbReference>
<protein>
    <recommendedName>
        <fullName evidence="3">F-box domain-containing protein</fullName>
    </recommendedName>
</protein>
<dbReference type="PANTHER" id="PTHR45712:SF22">
    <property type="entry name" value="INSULIN-LIKE GROWTH FACTOR-BINDING PROTEIN COMPLEX ACID LABILE SUBUNIT"/>
    <property type="match status" value="1"/>
</dbReference>